<evidence type="ECO:0000313" key="1">
    <source>
        <dbReference type="EMBL" id="PKA43242.1"/>
    </source>
</evidence>
<reference evidence="1 2" key="1">
    <citation type="submission" date="2017-11" db="EMBL/GenBank/DDBJ databases">
        <authorList>
            <person name="Han C.G."/>
        </authorList>
    </citation>
    <scope>NUCLEOTIDE SEQUENCE [LARGE SCALE GENOMIC DNA]</scope>
    <source>
        <strain evidence="1 2">HCNT1</strain>
    </source>
</reference>
<comment type="caution">
    <text evidence="1">The sequence shown here is derived from an EMBL/GenBank/DDBJ whole genome shotgun (WGS) entry which is preliminary data.</text>
</comment>
<evidence type="ECO:0000313" key="2">
    <source>
        <dbReference type="Proteomes" id="UP000232164"/>
    </source>
</evidence>
<organism evidence="1 2">
    <name type="scientific">Rhizobium sullae</name>
    <name type="common">Rhizobium hedysari</name>
    <dbReference type="NCBI Taxonomy" id="50338"/>
    <lineage>
        <taxon>Bacteria</taxon>
        <taxon>Pseudomonadati</taxon>
        <taxon>Pseudomonadota</taxon>
        <taxon>Alphaproteobacteria</taxon>
        <taxon>Hyphomicrobiales</taxon>
        <taxon>Rhizobiaceae</taxon>
        <taxon>Rhizobium/Agrobacterium group</taxon>
        <taxon>Rhizobium</taxon>
    </lineage>
</organism>
<proteinExistence type="predicted"/>
<protein>
    <submittedName>
        <fullName evidence="1">Uncharacterized protein</fullName>
    </submittedName>
</protein>
<gene>
    <name evidence="1" type="ORF">CWR43_14470</name>
</gene>
<dbReference type="RefSeq" id="WP_100771544.1">
    <property type="nucleotide sequence ID" value="NZ_PIQN01000008.1"/>
</dbReference>
<sequence>MFDDDRIYTIRDIISHFVKSPSLQHLRDPHSILIVAKTIVKQLDRESGIWKKWEGQRDALLKASLGCWIPVEELQSYLNTLPGPRLTTTDVCQRQRAYYEEPYAKYPNDDLKEGCLMLFNAEKALGTELSAIIGRLAEYVEGEEERLRVEHAARYKAMRESEKLAAEQRVLSGADCKWTHLKKSPECYCRANGRTYRLTPTTNKRWDLHRIDGVSPEERGNFIGTYGNRGDATKVVAKIAYETEYR</sequence>
<reference evidence="1 2" key="2">
    <citation type="submission" date="2017-12" db="EMBL/GenBank/DDBJ databases">
        <title>Genome sequence of Rhizobium sullae HCNT1 isolated from Sulla coronaria nodules and featuring peculiar denitrification phenotypes.</title>
        <authorList>
            <person name="De Diego-Diaz B."/>
            <person name="Treu L."/>
            <person name="Campanaro S."/>
            <person name="Da Silva Duarte V."/>
            <person name="Basaglia M."/>
            <person name="Favaro L."/>
            <person name="Casella S."/>
            <person name="Squartini A."/>
        </authorList>
    </citation>
    <scope>NUCLEOTIDE SEQUENCE [LARGE SCALE GENOMIC DNA]</scope>
    <source>
        <strain evidence="1 2">HCNT1</strain>
    </source>
</reference>
<accession>A0A2N0DAY2</accession>
<dbReference type="AlphaFoldDB" id="A0A2N0DAY2"/>
<dbReference type="Proteomes" id="UP000232164">
    <property type="component" value="Unassembled WGS sequence"/>
</dbReference>
<name>A0A2N0DAY2_RHISU</name>
<dbReference type="EMBL" id="PIQN01000008">
    <property type="protein sequence ID" value="PKA43242.1"/>
    <property type="molecule type" value="Genomic_DNA"/>
</dbReference>